<name>A0A9I9EAW3_CUCME</name>
<organism evidence="1">
    <name type="scientific">Cucumis melo</name>
    <name type="common">Muskmelon</name>
    <dbReference type="NCBI Taxonomy" id="3656"/>
    <lineage>
        <taxon>Eukaryota</taxon>
        <taxon>Viridiplantae</taxon>
        <taxon>Streptophyta</taxon>
        <taxon>Embryophyta</taxon>
        <taxon>Tracheophyta</taxon>
        <taxon>Spermatophyta</taxon>
        <taxon>Magnoliopsida</taxon>
        <taxon>eudicotyledons</taxon>
        <taxon>Gunneridae</taxon>
        <taxon>Pentapetalae</taxon>
        <taxon>rosids</taxon>
        <taxon>fabids</taxon>
        <taxon>Cucurbitales</taxon>
        <taxon>Cucurbitaceae</taxon>
        <taxon>Benincaseae</taxon>
        <taxon>Cucumis</taxon>
    </lineage>
</organism>
<dbReference type="Gramene" id="MELO3C031221.2.1">
    <property type="protein sequence ID" value="MELO3C031221.2.1"/>
    <property type="gene ID" value="MELO3C031221.2"/>
</dbReference>
<dbReference type="AlphaFoldDB" id="A0A9I9EAW3"/>
<reference evidence="1" key="1">
    <citation type="submission" date="2023-03" db="UniProtKB">
        <authorList>
            <consortium name="EnsemblPlants"/>
        </authorList>
    </citation>
    <scope>IDENTIFICATION</scope>
</reference>
<sequence length="202" mass="22184">MTARATVARVDIFSSLRFVGQAFLFLFLFCVDSVTKISGAPLTPNTIPNESLMASEALLTPNVILDESLVTLEAILTPNAMQEMLKMWSCFPTTLSRRSGCKKLANDDSYTSYPIPNTSSEGQANLSVPILFNSLPLVLVELADYAYEKSLEVDIEPIDIINHIKERVEEKEGIPPVQQSCAADFFGSPSRPQLVALVAQVR</sequence>
<accession>A0A9I9EAW3</accession>
<dbReference type="EnsemblPlants" id="MELO3C031221.2.1">
    <property type="protein sequence ID" value="MELO3C031221.2.1"/>
    <property type="gene ID" value="MELO3C031221.2"/>
</dbReference>
<evidence type="ECO:0000313" key="1">
    <source>
        <dbReference type="EnsemblPlants" id="MELO3C031221.2.1"/>
    </source>
</evidence>
<dbReference type="Gene3D" id="3.10.20.90">
    <property type="entry name" value="Phosphatidylinositol 3-kinase Catalytic Subunit, Chain A, domain 1"/>
    <property type="match status" value="1"/>
</dbReference>
<proteinExistence type="predicted"/>
<protein>
    <submittedName>
        <fullName evidence="1">Uncharacterized protein</fullName>
    </submittedName>
</protein>